<dbReference type="Pfam" id="PF13578">
    <property type="entry name" value="Methyltransf_24"/>
    <property type="match status" value="1"/>
</dbReference>
<accession>A0A1E8PK86</accession>
<evidence type="ECO:0000313" key="1">
    <source>
        <dbReference type="EMBL" id="OFJ46646.1"/>
    </source>
</evidence>
<dbReference type="EMBL" id="MAQB02000011">
    <property type="protein sequence ID" value="OFJ46646.1"/>
    <property type="molecule type" value="Genomic_DNA"/>
</dbReference>
<reference evidence="1 2" key="1">
    <citation type="submission" date="2016-10" db="EMBL/GenBank/DDBJ databases">
        <title>Updated version of Genome Assembly of Janthinobacterium lividum ERGS5:01.</title>
        <authorList>
            <person name="Kumar R."/>
            <person name="Acharya V."/>
            <person name="Singh D."/>
        </authorList>
    </citation>
    <scope>NUCLEOTIDE SEQUENCE [LARGE SCALE GENOMIC DNA]</scope>
    <source>
        <strain evidence="1 2">ERGS5:01</strain>
    </source>
</reference>
<dbReference type="AlphaFoldDB" id="A0A1E8PK86"/>
<comment type="caution">
    <text evidence="1">The sequence shown here is derived from an EMBL/GenBank/DDBJ whole genome shotgun (WGS) entry which is preliminary data.</text>
</comment>
<name>A0A1E8PK86_9BURK</name>
<dbReference type="InterPro" id="IPR029063">
    <property type="entry name" value="SAM-dependent_MTases_sf"/>
</dbReference>
<organism evidence="1 2">
    <name type="scientific">Janthinobacterium lividum</name>
    <dbReference type="NCBI Taxonomy" id="29581"/>
    <lineage>
        <taxon>Bacteria</taxon>
        <taxon>Pseudomonadati</taxon>
        <taxon>Pseudomonadota</taxon>
        <taxon>Betaproteobacteria</taxon>
        <taxon>Burkholderiales</taxon>
        <taxon>Oxalobacteraceae</taxon>
        <taxon>Janthinobacterium</taxon>
    </lineage>
</organism>
<gene>
    <name evidence="1" type="ORF">BA896_020390</name>
</gene>
<sequence length="146" mass="16265">MVQNDTGGLVDNCIHHYDYDEALRVFEMNLLPYSDNDINYLRLPSVAAEQQYRQTAAVHSPSFGTTNYAGSIALLHIDGNHAYEAAQADITAWAKHVLAGGWIIIDDYVWPYGDGPQRAGDEFLAQQQTRISSAFVMGTALFLQLR</sequence>
<proteinExistence type="predicted"/>
<evidence type="ECO:0000313" key="2">
    <source>
        <dbReference type="Proteomes" id="UP000092634"/>
    </source>
</evidence>
<dbReference type="Proteomes" id="UP000092634">
    <property type="component" value="Unassembled WGS sequence"/>
</dbReference>
<protein>
    <recommendedName>
        <fullName evidence="3">Class I SAM-dependent methyltransferase</fullName>
    </recommendedName>
</protein>
<dbReference type="Gene3D" id="3.40.50.150">
    <property type="entry name" value="Vaccinia Virus protein VP39"/>
    <property type="match status" value="1"/>
</dbReference>
<dbReference type="SUPFAM" id="SSF53335">
    <property type="entry name" value="S-adenosyl-L-methionine-dependent methyltransferases"/>
    <property type="match status" value="1"/>
</dbReference>
<evidence type="ECO:0008006" key="3">
    <source>
        <dbReference type="Google" id="ProtNLM"/>
    </source>
</evidence>